<gene>
    <name evidence="2" type="ORF">BVRB_032630</name>
</gene>
<feature type="non-terminal residue" evidence="2">
    <location>
        <position position="1"/>
    </location>
</feature>
<dbReference type="Gramene" id="KMS93324">
    <property type="protein sequence ID" value="KMS93324"/>
    <property type="gene ID" value="BVRB_032630"/>
</dbReference>
<sequence length="124" mass="13837">DSSSTFGNFRRNDLTAGPSEPPIQNGGSDKEDIAYFIHWVTSPTDSEKIARMKLLQNQLQTRCWFQPNGQRAEAAKLWYLAMRCSLATVYDEGAADRAPRCSDEPAALRAKVPEVDHHPLYAAV</sequence>
<keyword evidence="3" id="KW-1185">Reference proteome</keyword>
<evidence type="ECO:0000313" key="2">
    <source>
        <dbReference type="EMBL" id="KMS93324.1"/>
    </source>
</evidence>
<evidence type="ECO:0000313" key="3">
    <source>
        <dbReference type="Proteomes" id="UP000035740"/>
    </source>
</evidence>
<reference evidence="2 3" key="1">
    <citation type="journal article" date="2014" name="Nature">
        <title>The genome of the recently domesticated crop plant sugar beet (Beta vulgaris).</title>
        <authorList>
            <person name="Dohm J.C."/>
            <person name="Minoche A.E."/>
            <person name="Holtgrawe D."/>
            <person name="Capella-Gutierrez S."/>
            <person name="Zakrzewski F."/>
            <person name="Tafer H."/>
            <person name="Rupp O."/>
            <person name="Sorensen T.R."/>
            <person name="Stracke R."/>
            <person name="Reinhardt R."/>
            <person name="Goesmann A."/>
            <person name="Kraft T."/>
            <person name="Schulz B."/>
            <person name="Stadler P.F."/>
            <person name="Schmidt T."/>
            <person name="Gabaldon T."/>
            <person name="Lehrach H."/>
            <person name="Weisshaar B."/>
            <person name="Himmelbauer H."/>
        </authorList>
    </citation>
    <scope>NUCLEOTIDE SEQUENCE [LARGE SCALE GENOMIC DNA]</scope>
    <source>
        <tissue evidence="2">Taproot</tissue>
    </source>
</reference>
<organism evidence="2 3">
    <name type="scientific">Beta vulgaris subsp. vulgaris</name>
    <name type="common">Beet</name>
    <dbReference type="NCBI Taxonomy" id="3555"/>
    <lineage>
        <taxon>Eukaryota</taxon>
        <taxon>Viridiplantae</taxon>
        <taxon>Streptophyta</taxon>
        <taxon>Embryophyta</taxon>
        <taxon>Tracheophyta</taxon>
        <taxon>Spermatophyta</taxon>
        <taxon>Magnoliopsida</taxon>
        <taxon>eudicotyledons</taxon>
        <taxon>Gunneridae</taxon>
        <taxon>Pentapetalae</taxon>
        <taxon>Caryophyllales</taxon>
        <taxon>Chenopodiaceae</taxon>
        <taxon>Betoideae</taxon>
        <taxon>Beta</taxon>
    </lineage>
</organism>
<proteinExistence type="predicted"/>
<feature type="non-terminal residue" evidence="2">
    <location>
        <position position="124"/>
    </location>
</feature>
<accession>A0A0J8AWU0</accession>
<protein>
    <submittedName>
        <fullName evidence="2">Uncharacterized protein</fullName>
    </submittedName>
</protein>
<dbReference type="AlphaFoldDB" id="A0A0J8AWU0"/>
<dbReference type="EMBL" id="KQ104026">
    <property type="protein sequence ID" value="KMS93324.1"/>
    <property type="molecule type" value="Genomic_DNA"/>
</dbReference>
<feature type="region of interest" description="Disordered" evidence="1">
    <location>
        <begin position="1"/>
        <end position="29"/>
    </location>
</feature>
<evidence type="ECO:0000256" key="1">
    <source>
        <dbReference type="SAM" id="MobiDB-lite"/>
    </source>
</evidence>
<name>A0A0J8AWU0_BETVV</name>
<dbReference type="Proteomes" id="UP000035740">
    <property type="component" value="Unassembled WGS sequence"/>
</dbReference>